<dbReference type="HOGENOM" id="CLU_2826134_0_0_6"/>
<dbReference type="AlphaFoldDB" id="H8GGT7"/>
<evidence type="ECO:0000313" key="2">
    <source>
        <dbReference type="Proteomes" id="UP000005090"/>
    </source>
</evidence>
<dbReference type="EMBL" id="CM001475">
    <property type="protein sequence ID" value="EIC30050.1"/>
    <property type="molecule type" value="Genomic_DNA"/>
</dbReference>
<evidence type="ECO:0000313" key="1">
    <source>
        <dbReference type="EMBL" id="EIC30050.1"/>
    </source>
</evidence>
<gene>
    <name evidence="1" type="ORF">Metal_2313</name>
</gene>
<sequence length="66" mass="7505">MVRKEWKRIIADSQPLVLVQEVDDTPLFMSLFDGAEIYMAHHGDSDGTCAEIARIIGKYLKPTVQR</sequence>
<protein>
    <submittedName>
        <fullName evidence="1">Uncharacterized protein</fullName>
    </submittedName>
</protein>
<accession>H8GGT7</accession>
<reference evidence="1 2" key="1">
    <citation type="journal article" date="2013" name="Genome Announc.">
        <title>Genome Sequence of the Obligate Gammaproteobacterial Methanotroph Methylomicrobium album Strain BG8.</title>
        <authorList>
            <person name="Kits K.D."/>
            <person name="Kalyuzhnaya M.G."/>
            <person name="Klotz M.G."/>
            <person name="Jetten M.S."/>
            <person name="Op den Camp H.J."/>
            <person name="Vuilleumier S."/>
            <person name="Bringel F."/>
            <person name="Dispirito A.A."/>
            <person name="Murrell J.C."/>
            <person name="Bruce D."/>
            <person name="Cheng J.F."/>
            <person name="Copeland A."/>
            <person name="Goodwin L."/>
            <person name="Hauser L."/>
            <person name="Lajus A."/>
            <person name="Land M.L."/>
            <person name="Lapidus A."/>
            <person name="Lucas S."/>
            <person name="Medigue C."/>
            <person name="Pitluck S."/>
            <person name="Woyke T."/>
            <person name="Zeytun A."/>
            <person name="Stein L.Y."/>
        </authorList>
    </citation>
    <scope>NUCLEOTIDE SEQUENCE [LARGE SCALE GENOMIC DNA]</scope>
    <source>
        <strain evidence="1 2">BG8</strain>
    </source>
</reference>
<dbReference type="STRING" id="686340.Metal_2313"/>
<name>H8GGT7_METAL</name>
<organism evidence="1 2">
    <name type="scientific">Methylomicrobium album BG8</name>
    <dbReference type="NCBI Taxonomy" id="686340"/>
    <lineage>
        <taxon>Bacteria</taxon>
        <taxon>Pseudomonadati</taxon>
        <taxon>Pseudomonadota</taxon>
        <taxon>Gammaproteobacteria</taxon>
        <taxon>Methylococcales</taxon>
        <taxon>Methylococcaceae</taxon>
        <taxon>Methylomicrobium</taxon>
    </lineage>
</organism>
<keyword evidence="2" id="KW-1185">Reference proteome</keyword>
<dbReference type="Proteomes" id="UP000005090">
    <property type="component" value="Chromosome"/>
</dbReference>
<proteinExistence type="predicted"/>